<keyword evidence="1 4" id="KW-0378">Hydrolase</keyword>
<feature type="short sequence motif" description="GXGXXG" evidence="4">
    <location>
        <begin position="9"/>
        <end position="14"/>
    </location>
</feature>
<evidence type="ECO:0000256" key="4">
    <source>
        <dbReference type="PROSITE-ProRule" id="PRU01161"/>
    </source>
</evidence>
<organism evidence="6 7">
    <name type="scientific">Candidatus Merdicola faecigallinarum</name>
    <dbReference type="NCBI Taxonomy" id="2840862"/>
    <lineage>
        <taxon>Bacteria</taxon>
        <taxon>Bacillati</taxon>
        <taxon>Bacillota</taxon>
        <taxon>Clostridia</taxon>
        <taxon>Candidatus Merdicola</taxon>
    </lineage>
</organism>
<evidence type="ECO:0000313" key="7">
    <source>
        <dbReference type="Proteomes" id="UP000824093"/>
    </source>
</evidence>
<dbReference type="AlphaFoldDB" id="A0A9D1S8V0"/>
<feature type="active site" description="Proton acceptor" evidence="4">
    <location>
        <position position="176"/>
    </location>
</feature>
<dbReference type="Gene3D" id="3.40.1090.10">
    <property type="entry name" value="Cytosolic phospholipase A2 catalytic domain"/>
    <property type="match status" value="2"/>
</dbReference>
<sequence length="280" mass="30915">MRVGLALSGGGIKGAAHIGVLKALQENYIPIDIIGGTSSGSIVASLASMGYTPDEILKLFHFFAKMIFKNTPTYTYPSGKKSLSIQVGGFLSGDNISYAINESAKYKRIKRMQDLKMKIVIPSVDIDESKKYVFTNTEEEGSYYIKNAPIDTAVRASCSYPGVFAPCIYKGHKFIDGGVLDNIPVDEVKKAGADKIIAVKFGLNRRAKTKGIVGVTTKAIDILFDRRSLEETKNANIILNIDTKNTMIFDIKKIDLCYEAGYKKTIEKIEEIKKMIEEKE</sequence>
<accession>A0A9D1S8V0</accession>
<reference evidence="6" key="1">
    <citation type="submission" date="2020-10" db="EMBL/GenBank/DDBJ databases">
        <authorList>
            <person name="Gilroy R."/>
        </authorList>
    </citation>
    <scope>NUCLEOTIDE SEQUENCE</scope>
    <source>
        <strain evidence="6">CHK195-15760</strain>
    </source>
</reference>
<dbReference type="PROSITE" id="PS51635">
    <property type="entry name" value="PNPLA"/>
    <property type="match status" value="1"/>
</dbReference>
<gene>
    <name evidence="6" type="ORF">IAB70_02820</name>
</gene>
<dbReference type="InterPro" id="IPR002641">
    <property type="entry name" value="PNPLA_dom"/>
</dbReference>
<proteinExistence type="predicted"/>
<reference evidence="6" key="2">
    <citation type="journal article" date="2021" name="PeerJ">
        <title>Extensive microbial diversity within the chicken gut microbiome revealed by metagenomics and culture.</title>
        <authorList>
            <person name="Gilroy R."/>
            <person name="Ravi A."/>
            <person name="Getino M."/>
            <person name="Pursley I."/>
            <person name="Horton D.L."/>
            <person name="Alikhan N.F."/>
            <person name="Baker D."/>
            <person name="Gharbi K."/>
            <person name="Hall N."/>
            <person name="Watson M."/>
            <person name="Adriaenssens E.M."/>
            <person name="Foster-Nyarko E."/>
            <person name="Jarju S."/>
            <person name="Secka A."/>
            <person name="Antonio M."/>
            <person name="Oren A."/>
            <person name="Chaudhuri R.R."/>
            <person name="La Ragione R."/>
            <person name="Hildebrand F."/>
            <person name="Pallen M.J."/>
        </authorList>
    </citation>
    <scope>NUCLEOTIDE SEQUENCE</scope>
    <source>
        <strain evidence="6">CHK195-15760</strain>
    </source>
</reference>
<keyword evidence="3 4" id="KW-0443">Lipid metabolism</keyword>
<evidence type="ECO:0000313" key="6">
    <source>
        <dbReference type="EMBL" id="HIU51544.1"/>
    </source>
</evidence>
<evidence type="ECO:0000259" key="5">
    <source>
        <dbReference type="PROSITE" id="PS51635"/>
    </source>
</evidence>
<protein>
    <submittedName>
        <fullName evidence="6">Patatin-like phospholipase family protein</fullName>
    </submittedName>
</protein>
<dbReference type="CDD" id="cd07205">
    <property type="entry name" value="Pat_PNPLA6_PNPLA7_NTE1_like"/>
    <property type="match status" value="1"/>
</dbReference>
<dbReference type="PANTHER" id="PTHR14226:SF29">
    <property type="entry name" value="NEUROPATHY TARGET ESTERASE SWS"/>
    <property type="match status" value="1"/>
</dbReference>
<evidence type="ECO:0000256" key="2">
    <source>
        <dbReference type="ARBA" id="ARBA00022963"/>
    </source>
</evidence>
<feature type="active site" description="Nucleophile" evidence="4">
    <location>
        <position position="38"/>
    </location>
</feature>
<feature type="short sequence motif" description="DGA/G" evidence="4">
    <location>
        <begin position="176"/>
        <end position="178"/>
    </location>
</feature>
<dbReference type="PANTHER" id="PTHR14226">
    <property type="entry name" value="NEUROPATHY TARGET ESTERASE/SWISS CHEESE D.MELANOGASTER"/>
    <property type="match status" value="1"/>
</dbReference>
<keyword evidence="2 4" id="KW-0442">Lipid degradation</keyword>
<evidence type="ECO:0000256" key="3">
    <source>
        <dbReference type="ARBA" id="ARBA00023098"/>
    </source>
</evidence>
<dbReference type="GO" id="GO:0016042">
    <property type="term" value="P:lipid catabolic process"/>
    <property type="evidence" value="ECO:0007669"/>
    <property type="project" value="UniProtKB-UniRule"/>
</dbReference>
<feature type="domain" description="PNPLA" evidence="5">
    <location>
        <begin position="5"/>
        <end position="189"/>
    </location>
</feature>
<feature type="short sequence motif" description="GXSXG" evidence="4">
    <location>
        <begin position="36"/>
        <end position="40"/>
    </location>
</feature>
<dbReference type="InterPro" id="IPR050301">
    <property type="entry name" value="NTE"/>
</dbReference>
<dbReference type="SUPFAM" id="SSF52151">
    <property type="entry name" value="FabD/lysophospholipase-like"/>
    <property type="match status" value="1"/>
</dbReference>
<evidence type="ECO:0000256" key="1">
    <source>
        <dbReference type="ARBA" id="ARBA00022801"/>
    </source>
</evidence>
<comment type="caution">
    <text evidence="6">The sequence shown here is derived from an EMBL/GenBank/DDBJ whole genome shotgun (WGS) entry which is preliminary data.</text>
</comment>
<dbReference type="Proteomes" id="UP000824093">
    <property type="component" value="Unassembled WGS sequence"/>
</dbReference>
<dbReference type="InterPro" id="IPR016035">
    <property type="entry name" value="Acyl_Trfase/lysoPLipase"/>
</dbReference>
<dbReference type="Pfam" id="PF01734">
    <property type="entry name" value="Patatin"/>
    <property type="match status" value="1"/>
</dbReference>
<dbReference type="EMBL" id="DVNH01000020">
    <property type="protein sequence ID" value="HIU51544.1"/>
    <property type="molecule type" value="Genomic_DNA"/>
</dbReference>
<name>A0A9D1S8V0_9FIRM</name>
<dbReference type="GO" id="GO:0016787">
    <property type="term" value="F:hydrolase activity"/>
    <property type="evidence" value="ECO:0007669"/>
    <property type="project" value="UniProtKB-UniRule"/>
</dbReference>